<dbReference type="AlphaFoldDB" id="A0A843TQ36"/>
<dbReference type="EMBL" id="NMUH01000120">
    <property type="protein sequence ID" value="MQL72127.1"/>
    <property type="molecule type" value="Genomic_DNA"/>
</dbReference>
<keyword evidence="2" id="KW-1185">Reference proteome</keyword>
<reference evidence="1" key="1">
    <citation type="submission" date="2017-07" db="EMBL/GenBank/DDBJ databases">
        <title>Taro Niue Genome Assembly and Annotation.</title>
        <authorList>
            <person name="Atibalentja N."/>
            <person name="Keating K."/>
            <person name="Fields C.J."/>
        </authorList>
    </citation>
    <scope>NUCLEOTIDE SEQUENCE</scope>
    <source>
        <strain evidence="1">Niue_2</strain>
        <tissue evidence="1">Leaf</tissue>
    </source>
</reference>
<proteinExistence type="predicted"/>
<evidence type="ECO:0000313" key="1">
    <source>
        <dbReference type="EMBL" id="MQL72127.1"/>
    </source>
</evidence>
<organism evidence="1 2">
    <name type="scientific">Colocasia esculenta</name>
    <name type="common">Wild taro</name>
    <name type="synonym">Arum esculentum</name>
    <dbReference type="NCBI Taxonomy" id="4460"/>
    <lineage>
        <taxon>Eukaryota</taxon>
        <taxon>Viridiplantae</taxon>
        <taxon>Streptophyta</taxon>
        <taxon>Embryophyta</taxon>
        <taxon>Tracheophyta</taxon>
        <taxon>Spermatophyta</taxon>
        <taxon>Magnoliopsida</taxon>
        <taxon>Liliopsida</taxon>
        <taxon>Araceae</taxon>
        <taxon>Aroideae</taxon>
        <taxon>Colocasieae</taxon>
        <taxon>Colocasia</taxon>
    </lineage>
</organism>
<sequence length="85" mass="9825">MIKYLNDIERIGSYAWVVAFHELILQNIEEASKMVKMNAKRGRHDEKPRKNQFIFGCSYALCVPPSNPPCEAVEKENSEEEVQLL</sequence>
<comment type="caution">
    <text evidence="1">The sequence shown here is derived from an EMBL/GenBank/DDBJ whole genome shotgun (WGS) entry which is preliminary data.</text>
</comment>
<evidence type="ECO:0000313" key="2">
    <source>
        <dbReference type="Proteomes" id="UP000652761"/>
    </source>
</evidence>
<protein>
    <submittedName>
        <fullName evidence="1">Uncharacterized protein</fullName>
    </submittedName>
</protein>
<gene>
    <name evidence="1" type="ORF">Taro_004466</name>
</gene>
<name>A0A843TQ36_COLES</name>
<accession>A0A843TQ36</accession>
<dbReference type="Proteomes" id="UP000652761">
    <property type="component" value="Unassembled WGS sequence"/>
</dbReference>
<feature type="non-terminal residue" evidence="1">
    <location>
        <position position="85"/>
    </location>
</feature>